<keyword evidence="4" id="KW-0804">Transcription</keyword>
<dbReference type="OrthoDB" id="532500at2759"/>
<dbReference type="GO" id="GO:0003677">
    <property type="term" value="F:DNA binding"/>
    <property type="evidence" value="ECO:0007669"/>
    <property type="project" value="InterPro"/>
</dbReference>
<reference evidence="7" key="2">
    <citation type="submission" date="2020-11" db="EMBL/GenBank/DDBJ databases">
        <title>Whole genome sequencing of Colletotrichum sp.</title>
        <authorList>
            <person name="Li H."/>
        </authorList>
    </citation>
    <scope>NUCLEOTIDE SEQUENCE</scope>
    <source>
        <strain evidence="7">CkLH20</strain>
    </source>
</reference>
<dbReference type="InterPro" id="IPR009668">
    <property type="entry name" value="RNA_pol-assoc_fac_A49-like"/>
</dbReference>
<evidence type="ECO:0000256" key="2">
    <source>
        <dbReference type="ARBA" id="ARBA00009430"/>
    </source>
</evidence>
<dbReference type="PANTHER" id="PTHR14440">
    <property type="entry name" value="DNA-DIRECTED RNA POLYMERASE I SUBUNIT RPA49"/>
    <property type="match status" value="1"/>
</dbReference>
<keyword evidence="3" id="KW-0240">DNA-directed RNA polymerase</keyword>
<dbReference type="GO" id="GO:0000428">
    <property type="term" value="C:DNA-directed RNA polymerase complex"/>
    <property type="evidence" value="ECO:0007669"/>
    <property type="project" value="UniProtKB-KW"/>
</dbReference>
<keyword evidence="5" id="KW-0539">Nucleus</keyword>
<feature type="compositionally biased region" description="Basic residues" evidence="6">
    <location>
        <begin position="1"/>
        <end position="10"/>
    </location>
</feature>
<evidence type="ECO:0000313" key="7">
    <source>
        <dbReference type="EMBL" id="KAF9877371.1"/>
    </source>
</evidence>
<protein>
    <submittedName>
        <fullName evidence="7">A49-like RNA polymerase I associated factor</fullName>
    </submittedName>
</protein>
<feature type="region of interest" description="Disordered" evidence="6">
    <location>
        <begin position="1"/>
        <end position="34"/>
    </location>
</feature>
<evidence type="ECO:0000256" key="6">
    <source>
        <dbReference type="SAM" id="MobiDB-lite"/>
    </source>
</evidence>
<dbReference type="Proteomes" id="UP000781932">
    <property type="component" value="Unassembled WGS sequence"/>
</dbReference>
<evidence type="ECO:0000256" key="5">
    <source>
        <dbReference type="ARBA" id="ARBA00023242"/>
    </source>
</evidence>
<dbReference type="GO" id="GO:0005730">
    <property type="term" value="C:nucleolus"/>
    <property type="evidence" value="ECO:0007669"/>
    <property type="project" value="UniProtKB-SubCell"/>
</dbReference>
<name>A0A9P6IB96_9PEZI</name>
<comment type="caution">
    <text evidence="7">The sequence shown here is derived from an EMBL/GenBank/DDBJ whole genome shotgun (WGS) entry which is preliminary data.</text>
</comment>
<organism evidence="7 8">
    <name type="scientific">Colletotrichum karsti</name>
    <dbReference type="NCBI Taxonomy" id="1095194"/>
    <lineage>
        <taxon>Eukaryota</taxon>
        <taxon>Fungi</taxon>
        <taxon>Dikarya</taxon>
        <taxon>Ascomycota</taxon>
        <taxon>Pezizomycotina</taxon>
        <taxon>Sordariomycetes</taxon>
        <taxon>Hypocreomycetidae</taxon>
        <taxon>Glomerellales</taxon>
        <taxon>Glomerellaceae</taxon>
        <taxon>Colletotrichum</taxon>
        <taxon>Colletotrichum boninense species complex</taxon>
    </lineage>
</organism>
<dbReference type="AlphaFoldDB" id="A0A9P6IB96"/>
<gene>
    <name evidence="7" type="ORF">CkaCkLH20_05071</name>
</gene>
<dbReference type="GeneID" id="62160864"/>
<sequence>MADTHGRKRKRDGDGAAKTKKKLATEGSAPSKVTISSILRPNLCPPVIACSPGVRLPKNVPFSPYVKPETTTLGKRKQKTPAVSQDLILHSNSHQTMDYTARDDGISDSQQALKHYVGAFDPKTGKLEVVEAKKMVVRGTARAKQASDEAMTAPADYESYYALKTDLGQTFGTRKAKKAIESVTLNAIDPNKGKSKDKSPQKLDTASKAILAEIGGVTKNMASREQLQAAVDQAKPVPRANLEAEAIQDVYDPNEIIGRDILAAVPIKDWVDPTKKGEALQVYSKHVATRLQKVVDTGNVEKIRLLRYFYLLFLFFTMCEGGKPGQQRGVKRVPFADKIEEKLSPAPKAVIEHIRRKFSDGKEWRKFHKDLVITHACAIASIIDNFEVDTAALREDLRLEQKDINNYFSEIGGRVVQSSSKEKGKPPRHIGKLALPLQFPKLRSVAPKRR</sequence>
<evidence type="ECO:0000256" key="3">
    <source>
        <dbReference type="ARBA" id="ARBA00022478"/>
    </source>
</evidence>
<keyword evidence="8" id="KW-1185">Reference proteome</keyword>
<comment type="subcellular location">
    <subcellularLocation>
        <location evidence="1">Nucleus</location>
        <location evidence="1">Nucleolus</location>
    </subcellularLocation>
</comment>
<evidence type="ECO:0000256" key="4">
    <source>
        <dbReference type="ARBA" id="ARBA00023163"/>
    </source>
</evidence>
<evidence type="ECO:0000256" key="1">
    <source>
        <dbReference type="ARBA" id="ARBA00004604"/>
    </source>
</evidence>
<dbReference type="EMBL" id="JAATWM020000014">
    <property type="protein sequence ID" value="KAF9877371.1"/>
    <property type="molecule type" value="Genomic_DNA"/>
</dbReference>
<evidence type="ECO:0000313" key="8">
    <source>
        <dbReference type="Proteomes" id="UP000781932"/>
    </source>
</evidence>
<proteinExistence type="inferred from homology"/>
<dbReference type="RefSeq" id="XP_038746832.1">
    <property type="nucleotide sequence ID" value="XM_038887790.1"/>
</dbReference>
<reference evidence="7" key="1">
    <citation type="submission" date="2020-03" db="EMBL/GenBank/DDBJ databases">
        <authorList>
            <person name="He L."/>
        </authorList>
    </citation>
    <scope>NUCLEOTIDE SEQUENCE</scope>
    <source>
        <strain evidence="7">CkLH20</strain>
    </source>
</reference>
<dbReference type="Pfam" id="PF06870">
    <property type="entry name" value="RNA_pol_I_A49"/>
    <property type="match status" value="1"/>
</dbReference>
<accession>A0A9P6IB96</accession>
<comment type="similarity">
    <text evidence="2">Belongs to the eukaryotic RPA49/POLR1E RNA polymerase subunit family.</text>
</comment>
<dbReference type="GO" id="GO:0006351">
    <property type="term" value="P:DNA-templated transcription"/>
    <property type="evidence" value="ECO:0007669"/>
    <property type="project" value="InterPro"/>
</dbReference>